<keyword evidence="1 3" id="KW-0479">Metal-binding</keyword>
<reference evidence="6 8" key="1">
    <citation type="submission" date="2019-08" db="EMBL/GenBank/DDBJ databases">
        <title>In-depth cultivation of the pig gut microbiome towards novel bacterial diversity and tailored functional studies.</title>
        <authorList>
            <person name="Wylensek D."/>
            <person name="Hitch T.C.A."/>
            <person name="Clavel T."/>
        </authorList>
    </citation>
    <scope>NUCLEOTIDE SEQUENCE [LARGE SCALE GENOMIC DNA]</scope>
    <source>
        <strain evidence="6 8">BL-178-WT-3A</strain>
    </source>
</reference>
<evidence type="ECO:0000256" key="1">
    <source>
        <dbReference type="ARBA" id="ARBA00022723"/>
    </source>
</evidence>
<feature type="domain" description="Peptidase M24" evidence="4">
    <location>
        <begin position="135"/>
        <end position="337"/>
    </location>
</feature>
<dbReference type="InterPro" id="IPR050659">
    <property type="entry name" value="Peptidase_M24B"/>
</dbReference>
<evidence type="ECO:0000259" key="4">
    <source>
        <dbReference type="Pfam" id="PF00557"/>
    </source>
</evidence>
<dbReference type="InterPro" id="IPR001131">
    <property type="entry name" value="Peptidase_M24B_aminopep-P_CS"/>
</dbReference>
<keyword evidence="9" id="KW-1185">Reference proteome</keyword>
<dbReference type="InterPro" id="IPR000587">
    <property type="entry name" value="Creatinase_N"/>
</dbReference>
<dbReference type="Proteomes" id="UP001212085">
    <property type="component" value="Chromosome"/>
</dbReference>
<gene>
    <name evidence="6" type="ORF">FYJ82_05250</name>
    <name evidence="7" type="ORF">O6R09_07815</name>
</gene>
<dbReference type="Gene3D" id="3.90.230.10">
    <property type="entry name" value="Creatinase/methionine aminopeptidase superfamily"/>
    <property type="match status" value="1"/>
</dbReference>
<evidence type="ECO:0000313" key="6">
    <source>
        <dbReference type="EMBL" id="MST53803.1"/>
    </source>
</evidence>
<dbReference type="PANTHER" id="PTHR46112">
    <property type="entry name" value="AMINOPEPTIDASE"/>
    <property type="match status" value="1"/>
</dbReference>
<dbReference type="GO" id="GO:0004177">
    <property type="term" value="F:aminopeptidase activity"/>
    <property type="evidence" value="ECO:0007669"/>
    <property type="project" value="UniProtKB-KW"/>
</dbReference>
<dbReference type="CDD" id="cd01092">
    <property type="entry name" value="APP-like"/>
    <property type="match status" value="1"/>
</dbReference>
<dbReference type="SUPFAM" id="SSF53092">
    <property type="entry name" value="Creatinase/prolidase N-terminal domain"/>
    <property type="match status" value="1"/>
</dbReference>
<evidence type="ECO:0000313" key="8">
    <source>
        <dbReference type="Proteomes" id="UP000471052"/>
    </source>
</evidence>
<dbReference type="OrthoDB" id="9806388at2"/>
<dbReference type="InterPro" id="IPR029149">
    <property type="entry name" value="Creatin/AminoP/Spt16_N"/>
</dbReference>
<accession>A0A6N7WPE4</accession>
<proteinExistence type="inferred from homology"/>
<comment type="similarity">
    <text evidence="3">Belongs to the peptidase M24B family.</text>
</comment>
<reference evidence="7 9" key="2">
    <citation type="submission" date="2022-12" db="EMBL/GenBank/DDBJ databases">
        <title>Streptococcus alactolyticus LGM, complete genome.</title>
        <authorList>
            <person name="Liu Z."/>
            <person name="Mu C."/>
            <person name="Zhu W."/>
        </authorList>
    </citation>
    <scope>NUCLEOTIDE SEQUENCE [LARGE SCALE GENOMIC DNA]</scope>
    <source>
        <strain evidence="7 9">LGM</strain>
    </source>
</reference>
<dbReference type="SUPFAM" id="SSF55920">
    <property type="entry name" value="Creatinase/aminopeptidase"/>
    <property type="match status" value="1"/>
</dbReference>
<dbReference type="EMBL" id="CP114883">
    <property type="protein sequence ID" value="WBB06182.1"/>
    <property type="molecule type" value="Genomic_DNA"/>
</dbReference>
<dbReference type="PROSITE" id="PS00491">
    <property type="entry name" value="PROLINE_PEPTIDASE"/>
    <property type="match status" value="1"/>
</dbReference>
<name>A0A6N7WPE4_STRAY</name>
<evidence type="ECO:0000256" key="3">
    <source>
        <dbReference type="RuleBase" id="RU000590"/>
    </source>
</evidence>
<organism evidence="6 8">
    <name type="scientific">Streptococcus alactolyticus</name>
    <dbReference type="NCBI Taxonomy" id="29389"/>
    <lineage>
        <taxon>Bacteria</taxon>
        <taxon>Bacillati</taxon>
        <taxon>Bacillota</taxon>
        <taxon>Bacilli</taxon>
        <taxon>Lactobacillales</taxon>
        <taxon>Streptococcaceae</taxon>
        <taxon>Streptococcus</taxon>
    </lineage>
</organism>
<dbReference type="AlphaFoldDB" id="A0A6N7WPE4"/>
<sequence length="354" mass="39549">MLTRLKRFEEKLDKVGIDGFLVTGQNNIYYMTGFWGTSATVFISKTRCLFVTDARYTLIVKQSVQGFDIIESRDPLQEIAKVIQADKLERIGFDSQVSFAYYQNLQAVFAGYHLQAQTNFMEALRMIKDASEMATIRKACSISDRAFTDVLDFIKAGQTTELQVANFLDFRMREYGASGISFETIVASGKRSAMPHGVASDKVIESGDMLTLDFGCYYNHYVSDMTRTIHIGDISDKEREVYQLVLEANQAVIDSVKAGMVRKDYDKAARNVIANAGYGDYFTHGIGHGIGLDIHEIPYFGQSEEVVEAGMVITDEPGIYLDNAFGVRIEDDLIVTEEGCEVLTLAPKELIVLP</sequence>
<dbReference type="Proteomes" id="UP000471052">
    <property type="component" value="Unassembled WGS sequence"/>
</dbReference>
<keyword evidence="2" id="KW-0378">Hydrolase</keyword>
<dbReference type="InterPro" id="IPR036005">
    <property type="entry name" value="Creatinase/aminopeptidase-like"/>
</dbReference>
<dbReference type="PANTHER" id="PTHR46112:SF3">
    <property type="entry name" value="AMINOPEPTIDASE YPDF"/>
    <property type="match status" value="1"/>
</dbReference>
<protein>
    <submittedName>
        <fullName evidence="6">Aminopeptidase P family protein</fullName>
    </submittedName>
</protein>
<evidence type="ECO:0000313" key="9">
    <source>
        <dbReference type="Proteomes" id="UP001212085"/>
    </source>
</evidence>
<dbReference type="Pfam" id="PF00557">
    <property type="entry name" value="Peptidase_M24"/>
    <property type="match status" value="1"/>
</dbReference>
<evidence type="ECO:0000256" key="2">
    <source>
        <dbReference type="ARBA" id="ARBA00022801"/>
    </source>
</evidence>
<keyword evidence="6" id="KW-0031">Aminopeptidase</keyword>
<dbReference type="GO" id="GO:0046872">
    <property type="term" value="F:metal ion binding"/>
    <property type="evidence" value="ECO:0007669"/>
    <property type="project" value="UniProtKB-KW"/>
</dbReference>
<evidence type="ECO:0000313" key="7">
    <source>
        <dbReference type="EMBL" id="WBB06182.1"/>
    </source>
</evidence>
<evidence type="ECO:0000259" key="5">
    <source>
        <dbReference type="Pfam" id="PF01321"/>
    </source>
</evidence>
<dbReference type="RefSeq" id="WP_154454936.1">
    <property type="nucleotide sequence ID" value="NZ_CP114883.1"/>
</dbReference>
<dbReference type="Gene3D" id="3.40.350.10">
    <property type="entry name" value="Creatinase/prolidase N-terminal domain"/>
    <property type="match status" value="1"/>
</dbReference>
<feature type="domain" description="Creatinase N-terminal" evidence="5">
    <location>
        <begin position="4"/>
        <end position="127"/>
    </location>
</feature>
<dbReference type="InterPro" id="IPR000994">
    <property type="entry name" value="Pept_M24"/>
</dbReference>
<dbReference type="Pfam" id="PF01321">
    <property type="entry name" value="Creatinase_N"/>
    <property type="match status" value="1"/>
</dbReference>
<dbReference type="EMBL" id="VUNP01000018">
    <property type="protein sequence ID" value="MST53803.1"/>
    <property type="molecule type" value="Genomic_DNA"/>
</dbReference>
<dbReference type="GeneID" id="99636340"/>
<keyword evidence="6" id="KW-0645">Protease</keyword>